<dbReference type="InterPro" id="IPR025202">
    <property type="entry name" value="PLD-like_dom"/>
</dbReference>
<dbReference type="CDD" id="cd00138">
    <property type="entry name" value="PLDc_SF"/>
    <property type="match status" value="1"/>
</dbReference>
<dbReference type="SUPFAM" id="SSF56024">
    <property type="entry name" value="Phospholipase D/nuclease"/>
    <property type="match status" value="1"/>
</dbReference>
<feature type="domain" description="PLD phosphodiesterase" evidence="1">
    <location>
        <begin position="91"/>
        <end position="117"/>
    </location>
</feature>
<accession>A0A4Y5SKX3</accession>
<protein>
    <recommendedName>
        <fullName evidence="1">PLD phosphodiesterase domain-containing protein</fullName>
    </recommendedName>
</protein>
<proteinExistence type="predicted"/>
<dbReference type="KEGG" id="tic:FH039_03320"/>
<reference evidence="2 3" key="1">
    <citation type="submission" date="2019-06" db="EMBL/GenBank/DDBJ databases">
        <title>Thermococcus indicus sp. nov., a Fe(III)-reducing hyperthermophilic archaeon isolated from the Onnuri vent field of the Central Indian Ocean ridge.</title>
        <authorList>
            <person name="Lim J.K."/>
            <person name="Kim Y.J."/>
            <person name="Kwon K.K."/>
        </authorList>
    </citation>
    <scope>NUCLEOTIDE SEQUENCE [LARGE SCALE GENOMIC DNA]</scope>
    <source>
        <strain evidence="2 3">IOH1</strain>
    </source>
</reference>
<dbReference type="InterPro" id="IPR001736">
    <property type="entry name" value="PLipase_D/transphosphatidylase"/>
</dbReference>
<dbReference type="Pfam" id="PF13091">
    <property type="entry name" value="PLDc_2"/>
    <property type="match status" value="1"/>
</dbReference>
<evidence type="ECO:0000313" key="2">
    <source>
        <dbReference type="EMBL" id="QDA30832.1"/>
    </source>
</evidence>
<evidence type="ECO:0000313" key="3">
    <source>
        <dbReference type="Proteomes" id="UP000306007"/>
    </source>
</evidence>
<gene>
    <name evidence="2" type="ORF">FH039_03320</name>
</gene>
<dbReference type="AlphaFoldDB" id="A0A4Y5SKX3"/>
<organism evidence="2 3">
    <name type="scientific">Thermococcus indicus</name>
    <dbReference type="NCBI Taxonomy" id="2586643"/>
    <lineage>
        <taxon>Archaea</taxon>
        <taxon>Methanobacteriati</taxon>
        <taxon>Methanobacteriota</taxon>
        <taxon>Thermococci</taxon>
        <taxon>Thermococcales</taxon>
        <taxon>Thermococcaceae</taxon>
        <taxon>Thermococcus</taxon>
    </lineage>
</organism>
<dbReference type="Gene3D" id="3.30.870.10">
    <property type="entry name" value="Endonuclease Chain A"/>
    <property type="match status" value="1"/>
</dbReference>
<name>A0A4Y5SKX3_9EURY</name>
<dbReference type="GO" id="GO:0003824">
    <property type="term" value="F:catalytic activity"/>
    <property type="evidence" value="ECO:0007669"/>
    <property type="project" value="InterPro"/>
</dbReference>
<dbReference type="PROSITE" id="PS50035">
    <property type="entry name" value="PLD"/>
    <property type="match status" value="1"/>
</dbReference>
<keyword evidence="3" id="KW-1185">Reference proteome</keyword>
<dbReference type="Proteomes" id="UP000306007">
    <property type="component" value="Chromosome"/>
</dbReference>
<sequence>MMLMVRGNVFTISPPLGTEFFDMLQEQITNAKKRIFLGSAFLDSNIVSKLKNLKSPDVPMYVLLRDNNRPNRRLYIPADDPNNEFYAIAVPARMYHGKLYVIDNIFVVGSHNLLTYSVTQNEGEFSLMLRGDYETVTTLLFNSLYSIFVKNSRTSLNFIDDKLGALYYWGECPFCGTEILSDPFSIIKCPDIMYGGYVDEQECGDYHACKYCPYNAGAPKEPYPRHEIYLCIDGCGFGVDFTSKELVFHHNINDKNLEKTIWKFIELFNGLSTIKNEKIIAKMFRDLGFFGKIHTLDSVRDVDIFSEHFVSVTYFKNRLSDFLRAFVEFIEEDIEKTLDINKGE</sequence>
<evidence type="ECO:0000259" key="1">
    <source>
        <dbReference type="PROSITE" id="PS50035"/>
    </source>
</evidence>
<dbReference type="EMBL" id="CP040846">
    <property type="protein sequence ID" value="QDA30832.1"/>
    <property type="molecule type" value="Genomic_DNA"/>
</dbReference>